<keyword evidence="4 13" id="KW-0597">Phosphoprotein</keyword>
<name>A0A537K8D2_9BACT</name>
<dbReference type="Proteomes" id="UP000318509">
    <property type="component" value="Unassembled WGS sequence"/>
</dbReference>
<comment type="subcellular location">
    <subcellularLocation>
        <location evidence="2">Membrane</location>
    </subcellularLocation>
</comment>
<accession>A0A537K8D2</accession>
<sequence length="416" mass="45720">EIGRLGQALERSSVLLIQREQELRGAKDEAEKANRAKNEFLSRMSHELRTPLNAILGFGQLLEMDHLSAEQHEGVEQILRSGRHLLGLIDEVLDIAKIEAGRLALSPEPVRIGEELQEALSLIEPMATARNVLIKSDRQETCHRYVLADRQRLKQIFLNLLSNAVKYNRPGGSVTVSCEDTGNSRLRVKVTDTGPGIPADKMARLFTPFDRLGAEQSEVEGTGLGLSLSKHLAEAMGGTLRIESAPGLGSTFWLELALVESPLERFEQALEPLTAPAAGTPGAAARVVLYIEDNFSNLRLIERLLARRPEIRLIPAMQGRLGVQLAREHRPDLILLDLQLPDISGHDVLRHLREAPETRDTRIIVISADATPGQIDRLLAAGAWRYLTKPLDVKKCLASLDEALAPPQTGSAGRNA</sequence>
<feature type="non-terminal residue" evidence="17">
    <location>
        <position position="1"/>
    </location>
</feature>
<dbReference type="GO" id="GO:0005886">
    <property type="term" value="C:plasma membrane"/>
    <property type="evidence" value="ECO:0007669"/>
    <property type="project" value="TreeGrafter"/>
</dbReference>
<dbReference type="PANTHER" id="PTHR43047">
    <property type="entry name" value="TWO-COMPONENT HISTIDINE PROTEIN KINASE"/>
    <property type="match status" value="1"/>
</dbReference>
<evidence type="ECO:0000313" key="17">
    <source>
        <dbReference type="EMBL" id="TMI92039.1"/>
    </source>
</evidence>
<evidence type="ECO:0000256" key="9">
    <source>
        <dbReference type="ARBA" id="ARBA00022840"/>
    </source>
</evidence>
<keyword evidence="6" id="KW-0812">Transmembrane</keyword>
<feature type="domain" description="Histidine kinase" evidence="15">
    <location>
        <begin position="43"/>
        <end position="260"/>
    </location>
</feature>
<keyword evidence="8" id="KW-0418">Kinase</keyword>
<dbReference type="Pfam" id="PF00072">
    <property type="entry name" value="Response_reg"/>
    <property type="match status" value="1"/>
</dbReference>
<evidence type="ECO:0000256" key="2">
    <source>
        <dbReference type="ARBA" id="ARBA00004370"/>
    </source>
</evidence>
<keyword evidence="12" id="KW-0472">Membrane</keyword>
<evidence type="ECO:0000256" key="8">
    <source>
        <dbReference type="ARBA" id="ARBA00022777"/>
    </source>
</evidence>
<dbReference type="GO" id="GO:0000155">
    <property type="term" value="F:phosphorelay sensor kinase activity"/>
    <property type="evidence" value="ECO:0007669"/>
    <property type="project" value="InterPro"/>
</dbReference>
<dbReference type="Gene3D" id="3.30.565.10">
    <property type="entry name" value="Histidine kinase-like ATPase, C-terminal domain"/>
    <property type="match status" value="1"/>
</dbReference>
<dbReference type="InterPro" id="IPR003661">
    <property type="entry name" value="HisK_dim/P_dom"/>
</dbReference>
<comment type="catalytic activity">
    <reaction evidence="1">
        <text>ATP + protein L-histidine = ADP + protein N-phospho-L-histidine.</text>
        <dbReference type="EC" id="2.7.13.3"/>
    </reaction>
</comment>
<dbReference type="InterPro" id="IPR036097">
    <property type="entry name" value="HisK_dim/P_sf"/>
</dbReference>
<dbReference type="SUPFAM" id="SSF52172">
    <property type="entry name" value="CheY-like"/>
    <property type="match status" value="1"/>
</dbReference>
<feature type="domain" description="Response regulatory" evidence="16">
    <location>
        <begin position="287"/>
        <end position="404"/>
    </location>
</feature>
<evidence type="ECO:0000256" key="10">
    <source>
        <dbReference type="ARBA" id="ARBA00022989"/>
    </source>
</evidence>
<keyword evidence="14" id="KW-0175">Coiled coil</keyword>
<dbReference type="FunFam" id="3.30.565.10:FF:000006">
    <property type="entry name" value="Sensor histidine kinase WalK"/>
    <property type="match status" value="1"/>
</dbReference>
<feature type="modified residue" description="4-aspartylphosphate" evidence="13">
    <location>
        <position position="337"/>
    </location>
</feature>
<dbReference type="InterPro" id="IPR005467">
    <property type="entry name" value="His_kinase_dom"/>
</dbReference>
<organism evidence="17 18">
    <name type="scientific">Candidatus Segetimicrobium genomatis</name>
    <dbReference type="NCBI Taxonomy" id="2569760"/>
    <lineage>
        <taxon>Bacteria</taxon>
        <taxon>Bacillati</taxon>
        <taxon>Candidatus Sysuimicrobiota</taxon>
        <taxon>Candidatus Sysuimicrobiia</taxon>
        <taxon>Candidatus Sysuimicrobiales</taxon>
        <taxon>Candidatus Segetimicrobiaceae</taxon>
        <taxon>Candidatus Segetimicrobium</taxon>
    </lineage>
</organism>
<dbReference type="InterPro" id="IPR011006">
    <property type="entry name" value="CheY-like_superfamily"/>
</dbReference>
<dbReference type="InterPro" id="IPR001789">
    <property type="entry name" value="Sig_transdc_resp-reg_receiver"/>
</dbReference>
<dbReference type="Pfam" id="PF00512">
    <property type="entry name" value="HisKA"/>
    <property type="match status" value="1"/>
</dbReference>
<evidence type="ECO:0000256" key="12">
    <source>
        <dbReference type="ARBA" id="ARBA00023136"/>
    </source>
</evidence>
<keyword evidence="9" id="KW-0067">ATP-binding</keyword>
<dbReference type="CDD" id="cd16922">
    <property type="entry name" value="HATPase_EvgS-ArcB-TorS-like"/>
    <property type="match status" value="1"/>
</dbReference>
<gene>
    <name evidence="17" type="ORF">E6H00_03165</name>
</gene>
<dbReference type="SUPFAM" id="SSF55874">
    <property type="entry name" value="ATPase domain of HSP90 chaperone/DNA topoisomerase II/histidine kinase"/>
    <property type="match status" value="1"/>
</dbReference>
<dbReference type="InterPro" id="IPR003594">
    <property type="entry name" value="HATPase_dom"/>
</dbReference>
<dbReference type="GO" id="GO:0005524">
    <property type="term" value="F:ATP binding"/>
    <property type="evidence" value="ECO:0007669"/>
    <property type="project" value="UniProtKB-KW"/>
</dbReference>
<dbReference type="SMART" id="SM00388">
    <property type="entry name" value="HisKA"/>
    <property type="match status" value="1"/>
</dbReference>
<dbReference type="PRINTS" id="PR00344">
    <property type="entry name" value="BCTRLSENSOR"/>
</dbReference>
<evidence type="ECO:0000256" key="5">
    <source>
        <dbReference type="ARBA" id="ARBA00022679"/>
    </source>
</evidence>
<keyword evidence="11" id="KW-0902">Two-component regulatory system</keyword>
<dbReference type="InterPro" id="IPR036890">
    <property type="entry name" value="HATPase_C_sf"/>
</dbReference>
<evidence type="ECO:0000256" key="13">
    <source>
        <dbReference type="PROSITE-ProRule" id="PRU00169"/>
    </source>
</evidence>
<dbReference type="EC" id="2.7.13.3" evidence="3"/>
<keyword evidence="7" id="KW-0547">Nucleotide-binding</keyword>
<evidence type="ECO:0000256" key="6">
    <source>
        <dbReference type="ARBA" id="ARBA00022692"/>
    </source>
</evidence>
<evidence type="ECO:0000313" key="18">
    <source>
        <dbReference type="Proteomes" id="UP000318509"/>
    </source>
</evidence>
<dbReference type="SMART" id="SM00448">
    <property type="entry name" value="REC"/>
    <property type="match status" value="1"/>
</dbReference>
<evidence type="ECO:0000256" key="1">
    <source>
        <dbReference type="ARBA" id="ARBA00000085"/>
    </source>
</evidence>
<dbReference type="SUPFAM" id="SSF47384">
    <property type="entry name" value="Homodimeric domain of signal transducing histidine kinase"/>
    <property type="match status" value="1"/>
</dbReference>
<dbReference type="PROSITE" id="PS50110">
    <property type="entry name" value="RESPONSE_REGULATORY"/>
    <property type="match status" value="1"/>
</dbReference>
<dbReference type="Gene3D" id="1.10.287.130">
    <property type="match status" value="1"/>
</dbReference>
<dbReference type="PANTHER" id="PTHR43047:SF72">
    <property type="entry name" value="OSMOSENSING HISTIDINE PROTEIN KINASE SLN1"/>
    <property type="match status" value="1"/>
</dbReference>
<evidence type="ECO:0000256" key="7">
    <source>
        <dbReference type="ARBA" id="ARBA00022741"/>
    </source>
</evidence>
<keyword evidence="5" id="KW-0808">Transferase</keyword>
<evidence type="ECO:0000259" key="15">
    <source>
        <dbReference type="PROSITE" id="PS50109"/>
    </source>
</evidence>
<dbReference type="CDD" id="cd00082">
    <property type="entry name" value="HisKA"/>
    <property type="match status" value="1"/>
</dbReference>
<dbReference type="InterPro" id="IPR004358">
    <property type="entry name" value="Sig_transdc_His_kin-like_C"/>
</dbReference>
<dbReference type="AlphaFoldDB" id="A0A537K8D2"/>
<dbReference type="Pfam" id="PF02518">
    <property type="entry name" value="HATPase_c"/>
    <property type="match status" value="1"/>
</dbReference>
<dbReference type="PROSITE" id="PS50109">
    <property type="entry name" value="HIS_KIN"/>
    <property type="match status" value="1"/>
</dbReference>
<proteinExistence type="predicted"/>
<protein>
    <recommendedName>
        <fullName evidence="3">histidine kinase</fullName>
        <ecNumber evidence="3">2.7.13.3</ecNumber>
    </recommendedName>
</protein>
<evidence type="ECO:0000256" key="14">
    <source>
        <dbReference type="SAM" id="Coils"/>
    </source>
</evidence>
<comment type="caution">
    <text evidence="17">The sequence shown here is derived from an EMBL/GenBank/DDBJ whole genome shotgun (WGS) entry which is preliminary data.</text>
</comment>
<dbReference type="Gene3D" id="3.40.50.2300">
    <property type="match status" value="1"/>
</dbReference>
<reference evidence="17 18" key="1">
    <citation type="journal article" date="2019" name="Nat. Microbiol.">
        <title>Mediterranean grassland soil C-N compound turnover is dependent on rainfall and depth, and is mediated by genomically divergent microorganisms.</title>
        <authorList>
            <person name="Diamond S."/>
            <person name="Andeer P.F."/>
            <person name="Li Z."/>
            <person name="Crits-Christoph A."/>
            <person name="Burstein D."/>
            <person name="Anantharaman K."/>
            <person name="Lane K.R."/>
            <person name="Thomas B.C."/>
            <person name="Pan C."/>
            <person name="Northen T.R."/>
            <person name="Banfield J.F."/>
        </authorList>
    </citation>
    <scope>NUCLEOTIDE SEQUENCE [LARGE SCALE GENOMIC DNA]</scope>
    <source>
        <strain evidence="17">NP_3</strain>
    </source>
</reference>
<dbReference type="SMART" id="SM00387">
    <property type="entry name" value="HATPase_c"/>
    <property type="match status" value="1"/>
</dbReference>
<evidence type="ECO:0000256" key="3">
    <source>
        <dbReference type="ARBA" id="ARBA00012438"/>
    </source>
</evidence>
<dbReference type="GO" id="GO:0009927">
    <property type="term" value="F:histidine phosphotransfer kinase activity"/>
    <property type="evidence" value="ECO:0007669"/>
    <property type="project" value="TreeGrafter"/>
</dbReference>
<evidence type="ECO:0000256" key="4">
    <source>
        <dbReference type="ARBA" id="ARBA00022553"/>
    </source>
</evidence>
<keyword evidence="10" id="KW-1133">Transmembrane helix</keyword>
<dbReference type="EMBL" id="VBAK01000073">
    <property type="protein sequence ID" value="TMI92039.1"/>
    <property type="molecule type" value="Genomic_DNA"/>
</dbReference>
<dbReference type="FunFam" id="1.10.287.130:FF:000004">
    <property type="entry name" value="Ethylene receptor 1"/>
    <property type="match status" value="1"/>
</dbReference>
<evidence type="ECO:0000259" key="16">
    <source>
        <dbReference type="PROSITE" id="PS50110"/>
    </source>
</evidence>
<evidence type="ECO:0000256" key="11">
    <source>
        <dbReference type="ARBA" id="ARBA00023012"/>
    </source>
</evidence>
<feature type="coiled-coil region" evidence="14">
    <location>
        <begin position="16"/>
        <end position="43"/>
    </location>
</feature>